<feature type="non-terminal residue" evidence="1">
    <location>
        <position position="215"/>
    </location>
</feature>
<sequence length="215" mass="23458">MNNAGPNTFHASPMEISNLWSSFSSPTSPSTPPGCLHTSPSSLPVAICAETPSWHRRSRRSAAPIVAPFGYKMHLFVFHKPTKQIDLWSKQFRDLPIAVIAALLLDAPSAGPEDVRVPVILNMSMKQIVQNINDGAHMEVDMVATLLLDESNTGGGDRIRVPSDPEHYLTLNLPEDVSCRTPCHMNIKARGTSTRPGSDSPCPLFCVLFAISMQN</sequence>
<dbReference type="Proteomes" id="UP000324897">
    <property type="component" value="Unassembled WGS sequence"/>
</dbReference>
<reference evidence="1 2" key="1">
    <citation type="journal article" date="2019" name="Sci. Rep.">
        <title>A high-quality genome of Eragrostis curvula grass provides insights into Poaceae evolution and supports new strategies to enhance forage quality.</title>
        <authorList>
            <person name="Carballo J."/>
            <person name="Santos B.A.C.M."/>
            <person name="Zappacosta D."/>
            <person name="Garbus I."/>
            <person name="Selva J.P."/>
            <person name="Gallo C.A."/>
            <person name="Diaz A."/>
            <person name="Albertini E."/>
            <person name="Caccamo M."/>
            <person name="Echenique V."/>
        </authorList>
    </citation>
    <scope>NUCLEOTIDE SEQUENCE [LARGE SCALE GENOMIC DNA]</scope>
    <source>
        <strain evidence="2">cv. Victoria</strain>
        <tissue evidence="1">Leaf</tissue>
    </source>
</reference>
<dbReference type="AlphaFoldDB" id="A0A5J9UBN0"/>
<gene>
    <name evidence="1" type="ORF">EJB05_30717</name>
</gene>
<comment type="caution">
    <text evidence="1">The sequence shown here is derived from an EMBL/GenBank/DDBJ whole genome shotgun (WGS) entry which is preliminary data.</text>
</comment>
<dbReference type="EMBL" id="RWGY01000026">
    <property type="protein sequence ID" value="TVU21102.1"/>
    <property type="molecule type" value="Genomic_DNA"/>
</dbReference>
<proteinExistence type="predicted"/>
<protein>
    <submittedName>
        <fullName evidence="1">Uncharacterized protein</fullName>
    </submittedName>
</protein>
<keyword evidence="2" id="KW-1185">Reference proteome</keyword>
<name>A0A5J9UBN0_9POAL</name>
<evidence type="ECO:0000313" key="2">
    <source>
        <dbReference type="Proteomes" id="UP000324897"/>
    </source>
</evidence>
<organism evidence="1 2">
    <name type="scientific">Eragrostis curvula</name>
    <name type="common">weeping love grass</name>
    <dbReference type="NCBI Taxonomy" id="38414"/>
    <lineage>
        <taxon>Eukaryota</taxon>
        <taxon>Viridiplantae</taxon>
        <taxon>Streptophyta</taxon>
        <taxon>Embryophyta</taxon>
        <taxon>Tracheophyta</taxon>
        <taxon>Spermatophyta</taxon>
        <taxon>Magnoliopsida</taxon>
        <taxon>Liliopsida</taxon>
        <taxon>Poales</taxon>
        <taxon>Poaceae</taxon>
        <taxon>PACMAD clade</taxon>
        <taxon>Chloridoideae</taxon>
        <taxon>Eragrostideae</taxon>
        <taxon>Eragrostidinae</taxon>
        <taxon>Eragrostis</taxon>
    </lineage>
</organism>
<dbReference type="Gramene" id="TVU21102">
    <property type="protein sequence ID" value="TVU21102"/>
    <property type="gene ID" value="EJB05_30717"/>
</dbReference>
<accession>A0A5J9UBN0</accession>
<evidence type="ECO:0000313" key="1">
    <source>
        <dbReference type="EMBL" id="TVU21102.1"/>
    </source>
</evidence>